<dbReference type="OrthoDB" id="339900at2759"/>
<dbReference type="Pfam" id="PF01208">
    <property type="entry name" value="URO-D"/>
    <property type="match status" value="1"/>
</dbReference>
<gene>
    <name evidence="2" type="ORF">TrRE_jg4202</name>
</gene>
<dbReference type="GO" id="GO:0005829">
    <property type="term" value="C:cytosol"/>
    <property type="evidence" value="ECO:0007669"/>
    <property type="project" value="TreeGrafter"/>
</dbReference>
<dbReference type="PANTHER" id="PTHR21091">
    <property type="entry name" value="METHYLTETRAHYDROFOLATE:HOMOCYSTEINE METHYLTRANSFERASE RELATED"/>
    <property type="match status" value="1"/>
</dbReference>
<name>A0A9W6ZLV7_9STRA</name>
<keyword evidence="3" id="KW-1185">Reference proteome</keyword>
<proteinExistence type="predicted"/>
<sequence length="354" mass="38981">MHLEEMVFWLFRQAGRHLPEYTKYKETTGLNFLGLLADPKHIAECTMQPVRRYDVDAAILFSDILVVPQALGVEVTMPGGVGIQVPRPITSVEMAEEVAGRASDPKAVVESELEYVMEGVKMIKKALADEGRSSVPLIGFSAAPWTLFYYMLGGTSKKNKEIGTTWVQERPEASLRLMDALADTVIEYTSAQVSSGADCIQIFEAMGMMLSPEMFHDVCLPLLERIGVELKRRHPLTPLIVFARGASHGNAELAALGVFDVITIDGEVSRDKARDATGERTIQGNFDPRFLVPGEHTGKEKVREEVRKMLGELGTQRYIANLGEGLGGKESTELVEEFVNAVHDISEEINSGRG</sequence>
<feature type="domain" description="Uroporphyrinogen decarboxylase (URO-D)" evidence="1">
    <location>
        <begin position="6"/>
        <end position="344"/>
    </location>
</feature>
<reference evidence="2" key="1">
    <citation type="submission" date="2022-07" db="EMBL/GenBank/DDBJ databases">
        <title>Genome analysis of Parmales, a sister group of diatoms, reveals the evolutionary specialization of diatoms from phago-mixotrophs to photoautotrophs.</title>
        <authorList>
            <person name="Ban H."/>
            <person name="Sato S."/>
            <person name="Yoshikawa S."/>
            <person name="Kazumasa Y."/>
            <person name="Nakamura Y."/>
            <person name="Ichinomiya M."/>
            <person name="Saitoh K."/>
            <person name="Sato N."/>
            <person name="Blanc-Mathieu R."/>
            <person name="Endo H."/>
            <person name="Kuwata A."/>
            <person name="Ogata H."/>
        </authorList>
    </citation>
    <scope>NUCLEOTIDE SEQUENCE</scope>
</reference>
<dbReference type="InterPro" id="IPR000257">
    <property type="entry name" value="Uroporphyrinogen_deCOase"/>
</dbReference>
<dbReference type="PANTHER" id="PTHR21091:SF169">
    <property type="entry name" value="UROPORPHYRINOGEN DECARBOXYLASE"/>
    <property type="match status" value="1"/>
</dbReference>
<dbReference type="Proteomes" id="UP001165082">
    <property type="component" value="Unassembled WGS sequence"/>
</dbReference>
<comment type="caution">
    <text evidence="2">The sequence shown here is derived from an EMBL/GenBank/DDBJ whole genome shotgun (WGS) entry which is preliminary data.</text>
</comment>
<protein>
    <recommendedName>
        <fullName evidence="1">Uroporphyrinogen decarboxylase (URO-D) domain-containing protein</fullName>
    </recommendedName>
</protein>
<evidence type="ECO:0000313" key="3">
    <source>
        <dbReference type="Proteomes" id="UP001165082"/>
    </source>
</evidence>
<dbReference type="GO" id="GO:0004853">
    <property type="term" value="F:uroporphyrinogen decarboxylase activity"/>
    <property type="evidence" value="ECO:0007669"/>
    <property type="project" value="InterPro"/>
</dbReference>
<dbReference type="GO" id="GO:0006783">
    <property type="term" value="P:heme biosynthetic process"/>
    <property type="evidence" value="ECO:0007669"/>
    <property type="project" value="TreeGrafter"/>
</dbReference>
<organism evidence="2 3">
    <name type="scientific">Triparma retinervis</name>
    <dbReference type="NCBI Taxonomy" id="2557542"/>
    <lineage>
        <taxon>Eukaryota</taxon>
        <taxon>Sar</taxon>
        <taxon>Stramenopiles</taxon>
        <taxon>Ochrophyta</taxon>
        <taxon>Bolidophyceae</taxon>
        <taxon>Parmales</taxon>
        <taxon>Triparmaceae</taxon>
        <taxon>Triparma</taxon>
    </lineage>
</organism>
<accession>A0A9W6ZLV7</accession>
<dbReference type="AlphaFoldDB" id="A0A9W6ZLV7"/>
<dbReference type="SUPFAM" id="SSF51726">
    <property type="entry name" value="UROD/MetE-like"/>
    <property type="match status" value="1"/>
</dbReference>
<evidence type="ECO:0000259" key="1">
    <source>
        <dbReference type="Pfam" id="PF01208"/>
    </source>
</evidence>
<evidence type="ECO:0000313" key="2">
    <source>
        <dbReference type="EMBL" id="GMH52345.1"/>
    </source>
</evidence>
<dbReference type="Gene3D" id="3.20.20.210">
    <property type="match status" value="1"/>
</dbReference>
<dbReference type="InterPro" id="IPR038071">
    <property type="entry name" value="UROD/MetE-like_sf"/>
</dbReference>
<dbReference type="EMBL" id="BRXZ01003314">
    <property type="protein sequence ID" value="GMH52345.1"/>
    <property type="molecule type" value="Genomic_DNA"/>
</dbReference>